<proteinExistence type="predicted"/>
<dbReference type="EMBL" id="JAGJCB010000028">
    <property type="protein sequence ID" value="MBP0905684.1"/>
    <property type="molecule type" value="Genomic_DNA"/>
</dbReference>
<organism evidence="2 3">
    <name type="scientific">Mariniflexile gromovii</name>
    <dbReference type="NCBI Taxonomy" id="362523"/>
    <lineage>
        <taxon>Bacteria</taxon>
        <taxon>Pseudomonadati</taxon>
        <taxon>Bacteroidota</taxon>
        <taxon>Flavobacteriia</taxon>
        <taxon>Flavobacteriales</taxon>
        <taxon>Flavobacteriaceae</taxon>
        <taxon>Mariniflexile</taxon>
    </lineage>
</organism>
<feature type="coiled-coil region" evidence="1">
    <location>
        <begin position="90"/>
        <end position="131"/>
    </location>
</feature>
<sequence>MEFSIENKKLKELIEKKALGNNSAFAKEIGVSPTHINRFFRLDPRSDCYPSILKSTAVLKAVMKRFPEITVEWFKVLEEKSNYVEEHSGVLIEERLLKHLEARIKDAQRIIELLEAENLRLKEGNDNFRKNDTDIKVDLNG</sequence>
<evidence type="ECO:0000313" key="3">
    <source>
        <dbReference type="Proteomes" id="UP000670776"/>
    </source>
</evidence>
<dbReference type="Proteomes" id="UP000670776">
    <property type="component" value="Unassembled WGS sequence"/>
</dbReference>
<evidence type="ECO:0000256" key="1">
    <source>
        <dbReference type="SAM" id="Coils"/>
    </source>
</evidence>
<protein>
    <recommendedName>
        <fullName evidence="4">HTH cro/C1-type domain-containing protein</fullName>
    </recommendedName>
</protein>
<keyword evidence="3" id="KW-1185">Reference proteome</keyword>
<dbReference type="RefSeq" id="WP_209656906.1">
    <property type="nucleotide sequence ID" value="NZ_JAGJCB010000028.1"/>
</dbReference>
<keyword evidence="1" id="KW-0175">Coiled coil</keyword>
<comment type="caution">
    <text evidence="2">The sequence shown here is derived from an EMBL/GenBank/DDBJ whole genome shotgun (WGS) entry which is preliminary data.</text>
</comment>
<evidence type="ECO:0008006" key="4">
    <source>
        <dbReference type="Google" id="ProtNLM"/>
    </source>
</evidence>
<accession>A0ABS4BYM2</accession>
<name>A0ABS4BYM2_9FLAO</name>
<gene>
    <name evidence="2" type="ORF">J8H85_17795</name>
</gene>
<reference evidence="2 3" key="1">
    <citation type="submission" date="2021-04" db="EMBL/GenBank/DDBJ databases">
        <title>Mariniflexile gromovii gen. nov., sp. nov., a gliding bacterium isolated from the sea urchin Strongylocentrotus intermedius.</title>
        <authorList>
            <person name="Ko S."/>
            <person name="Le V."/>
            <person name="Ahn C.-Y."/>
            <person name="Oh H.-M."/>
        </authorList>
    </citation>
    <scope>NUCLEOTIDE SEQUENCE [LARGE SCALE GENOMIC DNA]</scope>
    <source>
        <strain evidence="2 3">KCTC 12570</strain>
    </source>
</reference>
<evidence type="ECO:0000313" key="2">
    <source>
        <dbReference type="EMBL" id="MBP0905684.1"/>
    </source>
</evidence>